<organism evidence="1 2">
    <name type="scientific">Gallibacterium melopsittaci</name>
    <dbReference type="NCBI Taxonomy" id="516063"/>
    <lineage>
        <taxon>Bacteria</taxon>
        <taxon>Pseudomonadati</taxon>
        <taxon>Pseudomonadota</taxon>
        <taxon>Gammaproteobacteria</taxon>
        <taxon>Pasteurellales</taxon>
        <taxon>Pasteurellaceae</taxon>
        <taxon>Gallibacterium</taxon>
    </lineage>
</organism>
<proteinExistence type="predicted"/>
<dbReference type="NCBIfam" id="TIGR02167">
    <property type="entry name" value="Liste_lipo_26"/>
    <property type="match status" value="2"/>
</dbReference>
<evidence type="ECO:0000313" key="2">
    <source>
        <dbReference type="Proteomes" id="UP001589769"/>
    </source>
</evidence>
<gene>
    <name evidence="1" type="ORF">ACFFHT_10305</name>
</gene>
<dbReference type="Pfam" id="PF03382">
    <property type="entry name" value="DUF285"/>
    <property type="match status" value="1"/>
</dbReference>
<dbReference type="Proteomes" id="UP001589769">
    <property type="component" value="Unassembled WGS sequence"/>
</dbReference>
<dbReference type="EMBL" id="JBHLWA010000049">
    <property type="protein sequence ID" value="MFC0323938.1"/>
    <property type="molecule type" value="Genomic_DNA"/>
</dbReference>
<keyword evidence="2" id="KW-1185">Reference proteome</keyword>
<protein>
    <submittedName>
        <fullName evidence="1">BspA family leucine-rich repeat surface protein</fullName>
    </submittedName>
</protein>
<reference evidence="1 2" key="1">
    <citation type="submission" date="2024-09" db="EMBL/GenBank/DDBJ databases">
        <authorList>
            <person name="Sun Q."/>
            <person name="Mori K."/>
        </authorList>
    </citation>
    <scope>NUCLEOTIDE SEQUENCE [LARGE SCALE GENOMIC DNA]</scope>
    <source>
        <strain evidence="1 2">CCM 7538</strain>
    </source>
</reference>
<dbReference type="RefSeq" id="WP_382376138.1">
    <property type="nucleotide sequence ID" value="NZ_JBHLWA010000049.1"/>
</dbReference>
<dbReference type="InterPro" id="IPR005046">
    <property type="entry name" value="DUF285"/>
</dbReference>
<evidence type="ECO:0000313" key="1">
    <source>
        <dbReference type="EMBL" id="MFC0323938.1"/>
    </source>
</evidence>
<sequence>MNLTGTLILNGDCQIRFDLLQFNGDISQWDVSNVTDMYEMFARSKFQGDISKWNISNVTNMSAMNKSVFMLGVSKTRIPKFLLSRS</sequence>
<accession>A0ABV6I1C3</accession>
<name>A0ABV6I1C3_9PAST</name>
<dbReference type="InterPro" id="IPR011889">
    <property type="entry name" value="Liste_lipo_26"/>
</dbReference>
<comment type="caution">
    <text evidence="1">The sequence shown here is derived from an EMBL/GenBank/DDBJ whole genome shotgun (WGS) entry which is preliminary data.</text>
</comment>